<evidence type="ECO:0000313" key="1">
    <source>
        <dbReference type="EMBL" id="MBP0496506.1"/>
    </source>
</evidence>
<name>A0A940N1Z5_9PROT</name>
<accession>A0A940N1Z5</accession>
<protein>
    <submittedName>
        <fullName evidence="1">Uncharacterized protein</fullName>
    </submittedName>
</protein>
<keyword evidence="2" id="KW-1185">Reference proteome</keyword>
<organism evidence="1 2">
    <name type="scientific">Roseomonas indoligenes</name>
    <dbReference type="NCBI Taxonomy" id="2820811"/>
    <lineage>
        <taxon>Bacteria</taxon>
        <taxon>Pseudomonadati</taxon>
        <taxon>Pseudomonadota</taxon>
        <taxon>Alphaproteobacteria</taxon>
        <taxon>Acetobacterales</taxon>
        <taxon>Roseomonadaceae</taxon>
        <taxon>Roseomonas</taxon>
    </lineage>
</organism>
<dbReference type="AlphaFoldDB" id="A0A940N1Z5"/>
<dbReference type="Proteomes" id="UP000677537">
    <property type="component" value="Unassembled WGS sequence"/>
</dbReference>
<reference evidence="1" key="1">
    <citation type="submission" date="2021-03" db="EMBL/GenBank/DDBJ databases">
        <authorList>
            <person name="So Y."/>
        </authorList>
    </citation>
    <scope>NUCLEOTIDE SEQUENCE</scope>
    <source>
        <strain evidence="1">SG15</strain>
    </source>
</reference>
<sequence length="47" mass="5316">MLDEIMARHERLLDGLSPETVKTLFELLRRIREKIPGMSGGPSLPPD</sequence>
<gene>
    <name evidence="1" type="ORF">J5Y10_27255</name>
</gene>
<evidence type="ECO:0000313" key="2">
    <source>
        <dbReference type="Proteomes" id="UP000677537"/>
    </source>
</evidence>
<proteinExistence type="predicted"/>
<dbReference type="EMBL" id="JAGIZA010000044">
    <property type="protein sequence ID" value="MBP0496506.1"/>
    <property type="molecule type" value="Genomic_DNA"/>
</dbReference>
<comment type="caution">
    <text evidence="1">The sequence shown here is derived from an EMBL/GenBank/DDBJ whole genome shotgun (WGS) entry which is preliminary data.</text>
</comment>
<dbReference type="RefSeq" id="WP_209377294.1">
    <property type="nucleotide sequence ID" value="NZ_JAGIZA010000044.1"/>
</dbReference>